<evidence type="ECO:0000313" key="2">
    <source>
        <dbReference type="EMBL" id="TVY87092.1"/>
    </source>
</evidence>
<keyword evidence="1" id="KW-0732">Signal</keyword>
<dbReference type="CDD" id="cd11577">
    <property type="entry name" value="GH71"/>
    <property type="match status" value="1"/>
</dbReference>
<feature type="signal peptide" evidence="1">
    <location>
        <begin position="1"/>
        <end position="20"/>
    </location>
</feature>
<evidence type="ECO:0000313" key="3">
    <source>
        <dbReference type="Proteomes" id="UP000315522"/>
    </source>
</evidence>
<organism evidence="2 3">
    <name type="scientific">Lachnellula willkommii</name>
    <dbReference type="NCBI Taxonomy" id="215461"/>
    <lineage>
        <taxon>Eukaryota</taxon>
        <taxon>Fungi</taxon>
        <taxon>Dikarya</taxon>
        <taxon>Ascomycota</taxon>
        <taxon>Pezizomycotina</taxon>
        <taxon>Leotiomycetes</taxon>
        <taxon>Helotiales</taxon>
        <taxon>Lachnaceae</taxon>
        <taxon>Lachnellula</taxon>
    </lineage>
</organism>
<gene>
    <name evidence="2" type="primary">agn1</name>
    <name evidence="2" type="ORF">LAWI1_G004954</name>
</gene>
<dbReference type="EMBL" id="QGML01002760">
    <property type="protein sequence ID" value="TVY87092.1"/>
    <property type="molecule type" value="Genomic_DNA"/>
</dbReference>
<dbReference type="AlphaFoldDB" id="A0A559M2A4"/>
<reference evidence="2 3" key="1">
    <citation type="submission" date="2018-05" db="EMBL/GenBank/DDBJ databases">
        <title>Genome sequencing and assembly of the regulated plant pathogen Lachnellula willkommii and related sister species for the development of diagnostic species identification markers.</title>
        <authorList>
            <person name="Giroux E."/>
            <person name="Bilodeau G."/>
        </authorList>
    </citation>
    <scope>NUCLEOTIDE SEQUENCE [LARGE SCALE GENOMIC DNA]</scope>
    <source>
        <strain evidence="2 3">CBS 172.35</strain>
    </source>
</reference>
<evidence type="ECO:0000256" key="1">
    <source>
        <dbReference type="SAM" id="SignalP"/>
    </source>
</evidence>
<accession>A0A559M2A4</accession>
<keyword evidence="3" id="KW-1185">Reference proteome</keyword>
<sequence length="436" mass="46448">MKLFTPLLAVAPCFLQTVSAGSVFAHVVVGNTAAHNTTTWANDIKLAQAAGIDAFALNMGYPDSNIPTQVANAFAAAAGTSFKLFFSFDYLGGGQVWPAGTVAASPPNSVVSYLLKYKDNAAYFHYNNAPFVSTFEGKDNTADWAPNGPVRSKVGAIHFVPNWNSIGQDGIGAQLDNIEGFFSWDMWPLGGTNKTDAIDKSWKAATPGKTYMMGVSPWFFHSASGGEDWVWRGDSLWADRWAQTLDVKPDFVQIATWNDFGEAHYIGPISNTADVAAGSLQYVQNMPHDSWRDFLPYYIAAYKGTPLVPTKDQMQYWYRTAPVAAGNTCGVVGNSASNGQTTTTPSQVLEDGVFFSALLTSAAQVQVQIGSGQAVTFQGAAGINHWSVPFNGQTGKPKFSVLRAGVVVNSGTGAAITAGTSLASGCANYNAWVGSF</sequence>
<dbReference type="Proteomes" id="UP000315522">
    <property type="component" value="Unassembled WGS sequence"/>
</dbReference>
<proteinExistence type="predicted"/>
<name>A0A559M2A4_9HELO</name>
<comment type="caution">
    <text evidence="2">The sequence shown here is derived from an EMBL/GenBank/DDBJ whole genome shotgun (WGS) entry which is preliminary data.</text>
</comment>
<dbReference type="InterPro" id="IPR005197">
    <property type="entry name" value="Glyco_hydro_71"/>
</dbReference>
<dbReference type="Gene3D" id="3.20.20.80">
    <property type="entry name" value="Glycosidases"/>
    <property type="match status" value="1"/>
</dbReference>
<protein>
    <submittedName>
        <fullName evidence="2">Glucan endo-1,3-alpha-glucosidase</fullName>
    </submittedName>
</protein>
<dbReference type="GO" id="GO:0051118">
    <property type="term" value="F:glucan endo-1,3-alpha-glucosidase activity"/>
    <property type="evidence" value="ECO:0007669"/>
    <property type="project" value="InterPro"/>
</dbReference>
<dbReference type="Pfam" id="PF03659">
    <property type="entry name" value="Glyco_hydro_71"/>
    <property type="match status" value="1"/>
</dbReference>
<feature type="chain" id="PRO_5021955005" evidence="1">
    <location>
        <begin position="21"/>
        <end position="436"/>
    </location>
</feature>